<organism evidence="2 3">
    <name type="scientific">Aquibacillus rhizosphaerae</name>
    <dbReference type="NCBI Taxonomy" id="3051431"/>
    <lineage>
        <taxon>Bacteria</taxon>
        <taxon>Bacillati</taxon>
        <taxon>Bacillota</taxon>
        <taxon>Bacilli</taxon>
        <taxon>Bacillales</taxon>
        <taxon>Bacillaceae</taxon>
        <taxon>Aquibacillus</taxon>
    </lineage>
</organism>
<sequence length="169" mass="19878">MYIYLLKDIDKHYINQATFKMSNSDQSMYLLESEKELKIDVFTEEEKVYEVIDGTFTIKSDCFAVFNNIPVTIDGRSQFEQRFQKRARKIEDEPGFLAIRVCRPLNSDTYVVLTCWEKESDFKNWQTSTSYQHAHKKRGTSTGIDKQQPQIFPRPSFVETYTISSIKLN</sequence>
<name>A0ABT7LEU5_9BACI</name>
<evidence type="ECO:0000259" key="1">
    <source>
        <dbReference type="PROSITE" id="PS51725"/>
    </source>
</evidence>
<reference evidence="2 3" key="1">
    <citation type="submission" date="2023-06" db="EMBL/GenBank/DDBJ databases">
        <title>Aquibacillus rhizosphaerae LR5S19.</title>
        <authorList>
            <person name="Sun J.-Q."/>
        </authorList>
    </citation>
    <scope>NUCLEOTIDE SEQUENCE [LARGE SCALE GENOMIC DNA]</scope>
    <source>
        <strain evidence="2 3">LR5S19</strain>
    </source>
</reference>
<accession>A0ABT7LEU5</accession>
<proteinExistence type="predicted"/>
<dbReference type="GO" id="GO:0004497">
    <property type="term" value="F:monooxygenase activity"/>
    <property type="evidence" value="ECO:0007669"/>
    <property type="project" value="UniProtKB-KW"/>
</dbReference>
<dbReference type="InterPro" id="IPR011008">
    <property type="entry name" value="Dimeric_a/b-barrel"/>
</dbReference>
<evidence type="ECO:0000313" key="3">
    <source>
        <dbReference type="Proteomes" id="UP001235343"/>
    </source>
</evidence>
<dbReference type="EMBL" id="JASTZU010000063">
    <property type="protein sequence ID" value="MDL4843130.1"/>
    <property type="molecule type" value="Genomic_DNA"/>
</dbReference>
<dbReference type="SUPFAM" id="SSF54909">
    <property type="entry name" value="Dimeric alpha+beta barrel"/>
    <property type="match status" value="1"/>
</dbReference>
<feature type="domain" description="ABM" evidence="1">
    <location>
        <begin position="63"/>
        <end position="152"/>
    </location>
</feature>
<keyword evidence="2" id="KW-0503">Monooxygenase</keyword>
<dbReference type="PANTHER" id="PTHR34474:SF2">
    <property type="entry name" value="SIGNAL TRANSDUCTION PROTEIN TRAP"/>
    <property type="match status" value="1"/>
</dbReference>
<dbReference type="Proteomes" id="UP001235343">
    <property type="component" value="Unassembled WGS sequence"/>
</dbReference>
<keyword evidence="2" id="KW-0560">Oxidoreductase</keyword>
<dbReference type="RefSeq" id="WP_285934425.1">
    <property type="nucleotide sequence ID" value="NZ_JASTZU010000063.1"/>
</dbReference>
<dbReference type="Gene3D" id="3.30.70.100">
    <property type="match status" value="1"/>
</dbReference>
<dbReference type="PANTHER" id="PTHR34474">
    <property type="entry name" value="SIGNAL TRANSDUCTION PROTEIN TRAP"/>
    <property type="match status" value="1"/>
</dbReference>
<comment type="caution">
    <text evidence="2">The sequence shown here is derived from an EMBL/GenBank/DDBJ whole genome shotgun (WGS) entry which is preliminary data.</text>
</comment>
<dbReference type="PROSITE" id="PS51725">
    <property type="entry name" value="ABM"/>
    <property type="match status" value="1"/>
</dbReference>
<dbReference type="InterPro" id="IPR007138">
    <property type="entry name" value="ABM_dom"/>
</dbReference>
<keyword evidence="3" id="KW-1185">Reference proteome</keyword>
<dbReference type="InterPro" id="IPR050404">
    <property type="entry name" value="Heme-degrading_MO"/>
</dbReference>
<gene>
    <name evidence="2" type="ORF">QQS35_22075</name>
</gene>
<dbReference type="EC" id="1.14.-.-" evidence="2"/>
<protein>
    <submittedName>
        <fullName evidence="2">Antibiotic biosynthesis monooxygenase</fullName>
        <ecNumber evidence="2">1.14.-.-</ecNumber>
    </submittedName>
</protein>
<dbReference type="Pfam" id="PF03992">
    <property type="entry name" value="ABM"/>
    <property type="match status" value="1"/>
</dbReference>
<evidence type="ECO:0000313" key="2">
    <source>
        <dbReference type="EMBL" id="MDL4843130.1"/>
    </source>
</evidence>